<dbReference type="InterPro" id="IPR008843">
    <property type="entry name" value="Spheroidin"/>
</dbReference>
<feature type="compositionally biased region" description="Low complexity" evidence="1">
    <location>
        <begin position="958"/>
        <end position="975"/>
    </location>
</feature>
<name>A0A916KQG1_9POXV</name>
<feature type="compositionally biased region" description="Low complexity" evidence="1">
    <location>
        <begin position="983"/>
        <end position="992"/>
    </location>
</feature>
<keyword evidence="3" id="KW-1185">Reference proteome</keyword>
<dbReference type="Pfam" id="PF05541">
    <property type="entry name" value="Spheroidin"/>
    <property type="match status" value="1"/>
</dbReference>
<evidence type="ECO:0000313" key="2">
    <source>
        <dbReference type="EMBL" id="CCU56419.1"/>
    </source>
</evidence>
<dbReference type="Proteomes" id="UP000792671">
    <property type="component" value="Genome"/>
</dbReference>
<reference evidence="2 3" key="1">
    <citation type="journal article" date="2013" name="J. Virol.">
        <title>New Insights into the Evolution of Entomopoxvirinae from the Complete Genome Sequences of Four Entomopoxviruses Infecting Adoxophyes honmai, Choristoneura biennis, Choristoneura rosaceana, and Mythimna separata.</title>
        <authorList>
            <person name="Theze J."/>
            <person name="Takatsuka J."/>
            <person name="Li Z."/>
            <person name="Gallais J."/>
            <person name="Doucet D."/>
            <person name="Arif B."/>
            <person name="Nakai M."/>
            <person name="Herniou E.A."/>
        </authorList>
    </citation>
    <scope>NUCLEOTIDE SEQUENCE [LARGE SCALE GENOMIC DNA]</scope>
</reference>
<dbReference type="GeneID" id="15613843"/>
<dbReference type="OrthoDB" id="336at10239"/>
<dbReference type="RefSeq" id="YP_008003738.1">
    <property type="nucleotide sequence ID" value="NC_021246.1"/>
</dbReference>
<evidence type="ECO:0000313" key="3">
    <source>
        <dbReference type="Proteomes" id="UP000792671"/>
    </source>
</evidence>
<feature type="region of interest" description="Disordered" evidence="1">
    <location>
        <begin position="914"/>
        <end position="995"/>
    </location>
</feature>
<sequence>MSNIPVATKTIRKISNKKYEIKIYLKDENMCFDKVVDMVVPLYDICNETTGVTLESCSSDIEIIELDNTHVRIKIHSDSIKELCFVLSFPCNVDEEHVWKYVSRLLLDNVSHEDVKYKLANYKLSLNNKHLKPKHIDQPLFIYFVDDLGHYGLITKENIYNNNLQVNKDASFITIFPQYAYMHMGRRVYINEEVTFDVTTDATNININFDKSVNIAVSFLDIYYEVNNNEEKELLKNLLKKYGEFDVYNADTGLVYAKNLSIKDTATVIQVEKLPVNLKVRAYTKDENNHSLCLMKITSTTEIDPEYVTSNNALLGTLRVYKKFDKSYLKIIMHNRGTGNVFPVRSLYLELSDVKGYPVKASDSSRLNVGVYKLNKIYIDNDENKILLEEIETEYRCGREVYHEKVRLNKQQCRYTPKCPFKILVNDSETVVHLYGVSNVCLKPKIPKNLRLWGWILDSDNSRFIRHLSDGSLDLDLDVKLDKDDICLKQAIRDHYTNVVILEYANTYENCTLSLGNTRFNNIFDMKHNKEISQYTNFTKTRQDLNNMSCILGINIGNSANLYNLPGWLNHHESKILRSGCGKVREFVDSFCDLRNKRFYAMARDLVSLLFMCNYINIEINESICECPGYVVLFARAIKVINDILLINGIDYLAGYSISLPIHYGSTEKTLPNDHHGGVDKKFKYLFLKNKLKEIMKDNDFVQPPLYISTYFRTLMDAPPTDSYEKYLVDSSIQSQDVLQGLLNTCNTIDTNARVASSVIGYVYEPCGTTEHAINSEALCKMAKEESRIGGLGLVNRINESNHNRCSTRGYKGVYDNKKLKSKYYREIFDTNPNNNTELISKYGYRIMDLHKIGSIFSDYDTDESPCEQRCHYLEERGLLNEVEHVRRGYNESIENCRGNGSYAGYNGNYAGNLQNNGEHHHHHKNSCGGSCNRRNRRESVNGRRKPHVYNNCADFTSDSSSSDSDSGSDYSSSDSDSDSDSDACCSSSSLDSDIENCYHKPAKCDAGC</sequence>
<gene>
    <name evidence="2" type="ORF">MYSEV_221</name>
</gene>
<proteinExistence type="predicted"/>
<evidence type="ECO:0000256" key="1">
    <source>
        <dbReference type="SAM" id="MobiDB-lite"/>
    </source>
</evidence>
<accession>A0A916KQG1</accession>
<protein>
    <submittedName>
        <fullName evidence="2">Spheroidin</fullName>
    </submittedName>
</protein>
<organism evidence="2 3">
    <name type="scientific">Mythimna separata entomopoxvirus 'L'</name>
    <dbReference type="NCBI Taxonomy" id="1293572"/>
    <lineage>
        <taxon>Viruses</taxon>
        <taxon>Varidnaviria</taxon>
        <taxon>Bamfordvirae</taxon>
        <taxon>Nucleocytoviricota</taxon>
        <taxon>Pokkesviricetes</taxon>
        <taxon>Chitovirales</taxon>
        <taxon>Poxviridae</taxon>
        <taxon>Entomopoxvirinae</taxon>
        <taxon>Betaentomopoxvirus</taxon>
        <taxon>Betaentomopoxvirus mseparata</taxon>
        <taxon>Mythimna separata entomopoxvirus</taxon>
    </lineage>
</organism>
<dbReference type="EMBL" id="HF679134">
    <property type="protein sequence ID" value="CCU56419.1"/>
    <property type="molecule type" value="Genomic_DNA"/>
</dbReference>
<dbReference type="KEGG" id="vg:15613843"/>